<dbReference type="Gene3D" id="1.10.150.130">
    <property type="match status" value="1"/>
</dbReference>
<evidence type="ECO:0000313" key="4">
    <source>
        <dbReference type="EMBL" id="KAK0452404.1"/>
    </source>
</evidence>
<dbReference type="AlphaFoldDB" id="A0AA39N018"/>
<dbReference type="PANTHER" id="PTHR34605:SF3">
    <property type="entry name" value="P CELL-TYPE AGGLUTINATION PROTEIN MAP4-LIKE-RELATED"/>
    <property type="match status" value="1"/>
</dbReference>
<proteinExistence type="predicted"/>
<protein>
    <submittedName>
        <fullName evidence="4">DNA breaking-rejoining enzyme</fullName>
    </submittedName>
</protein>
<name>A0AA39N018_9AGAR</name>
<organism evidence="4 5">
    <name type="scientific">Armillaria borealis</name>
    <dbReference type="NCBI Taxonomy" id="47425"/>
    <lineage>
        <taxon>Eukaryota</taxon>
        <taxon>Fungi</taxon>
        <taxon>Dikarya</taxon>
        <taxon>Basidiomycota</taxon>
        <taxon>Agaricomycotina</taxon>
        <taxon>Agaricomycetes</taxon>
        <taxon>Agaricomycetidae</taxon>
        <taxon>Agaricales</taxon>
        <taxon>Marasmiineae</taxon>
        <taxon>Physalacriaceae</taxon>
        <taxon>Armillaria</taxon>
    </lineage>
</organism>
<dbReference type="EMBL" id="JAUEPT010000004">
    <property type="protein sequence ID" value="KAK0452404.1"/>
    <property type="molecule type" value="Genomic_DNA"/>
</dbReference>
<sequence>MTPQSHTRAYSALISCQAHQARYLHRSATSSSSPSNQGSTVSDGDKPRRRPRVRATSKINHSAYRPLVLAHEWLIEWHSPYSDVAQNKLLALAPPHVLQTWQNVMANSVTEEARGNYGAGLLRFTQFCDAYSVPESLRIPASEPLLALFVSEMGAGKVQPSTIDTWLSGLALWHDIQCAHWYGGRILSRTKQGAAAMAPPSPRTPRLPVTEKHLNALHSHLCLEDPFDAAVWAVASVAWHSCSRLGELIFSKSKPFQPSRHVHRGCPRTLGKSSNDHEWMNLFIPFTKTTKYRGDWISITSTNDDLDPLAAIRNHLRVNDDLPQSAPLFAYRTQEGWHALDKESFLSRCSQIWSFNGLDAAGGHSFRIGGTTHLLLLGVEPWVVMKQGRWSSKAFLLYWRKVEEILPLFIGDAMDKFSSLKDSISRLGATL</sequence>
<evidence type="ECO:0000256" key="3">
    <source>
        <dbReference type="SAM" id="MobiDB-lite"/>
    </source>
</evidence>
<dbReference type="GO" id="GO:0003677">
    <property type="term" value="F:DNA binding"/>
    <property type="evidence" value="ECO:0007669"/>
    <property type="project" value="UniProtKB-KW"/>
</dbReference>
<feature type="region of interest" description="Disordered" evidence="3">
    <location>
        <begin position="24"/>
        <end position="57"/>
    </location>
</feature>
<keyword evidence="2" id="KW-0233">DNA recombination</keyword>
<accession>A0AA39N018</accession>
<dbReference type="InterPro" id="IPR011010">
    <property type="entry name" value="DNA_brk_join_enz"/>
</dbReference>
<comment type="caution">
    <text evidence="4">The sequence shown here is derived from an EMBL/GenBank/DDBJ whole genome shotgun (WGS) entry which is preliminary data.</text>
</comment>
<dbReference type="InterPro" id="IPR010998">
    <property type="entry name" value="Integrase_recombinase_N"/>
</dbReference>
<dbReference type="PANTHER" id="PTHR34605">
    <property type="entry name" value="PHAGE_INTEGRASE DOMAIN-CONTAINING PROTEIN"/>
    <property type="match status" value="1"/>
</dbReference>
<dbReference type="GO" id="GO:0015074">
    <property type="term" value="P:DNA integration"/>
    <property type="evidence" value="ECO:0007669"/>
    <property type="project" value="InterPro"/>
</dbReference>
<dbReference type="InterPro" id="IPR052925">
    <property type="entry name" value="Phage_Integrase-like_Recomb"/>
</dbReference>
<keyword evidence="5" id="KW-1185">Reference proteome</keyword>
<evidence type="ECO:0000256" key="1">
    <source>
        <dbReference type="ARBA" id="ARBA00023125"/>
    </source>
</evidence>
<dbReference type="GO" id="GO:0006310">
    <property type="term" value="P:DNA recombination"/>
    <property type="evidence" value="ECO:0007669"/>
    <property type="project" value="UniProtKB-KW"/>
</dbReference>
<reference evidence="4" key="1">
    <citation type="submission" date="2023-06" db="EMBL/GenBank/DDBJ databases">
        <authorList>
            <consortium name="Lawrence Berkeley National Laboratory"/>
            <person name="Ahrendt S."/>
            <person name="Sahu N."/>
            <person name="Indic B."/>
            <person name="Wong-Bajracharya J."/>
            <person name="Merenyi Z."/>
            <person name="Ke H.-M."/>
            <person name="Monk M."/>
            <person name="Kocsube S."/>
            <person name="Drula E."/>
            <person name="Lipzen A."/>
            <person name="Balint B."/>
            <person name="Henrissat B."/>
            <person name="Andreopoulos B."/>
            <person name="Martin F.M."/>
            <person name="Harder C.B."/>
            <person name="Rigling D."/>
            <person name="Ford K.L."/>
            <person name="Foster G.D."/>
            <person name="Pangilinan J."/>
            <person name="Papanicolaou A."/>
            <person name="Barry K."/>
            <person name="LaButti K."/>
            <person name="Viragh M."/>
            <person name="Koriabine M."/>
            <person name="Yan M."/>
            <person name="Riley R."/>
            <person name="Champramary S."/>
            <person name="Plett K.L."/>
            <person name="Tsai I.J."/>
            <person name="Slot J."/>
            <person name="Sipos G."/>
            <person name="Plett J."/>
            <person name="Nagy L.G."/>
            <person name="Grigoriev I.V."/>
        </authorList>
    </citation>
    <scope>NUCLEOTIDE SEQUENCE</scope>
    <source>
        <strain evidence="4">FPL87.14</strain>
    </source>
</reference>
<dbReference type="Proteomes" id="UP001175226">
    <property type="component" value="Unassembled WGS sequence"/>
</dbReference>
<dbReference type="InterPro" id="IPR013762">
    <property type="entry name" value="Integrase-like_cat_sf"/>
</dbReference>
<evidence type="ECO:0000256" key="2">
    <source>
        <dbReference type="ARBA" id="ARBA00023172"/>
    </source>
</evidence>
<dbReference type="SUPFAM" id="SSF47823">
    <property type="entry name" value="lambda integrase-like, N-terminal domain"/>
    <property type="match status" value="1"/>
</dbReference>
<keyword evidence="1" id="KW-0238">DNA-binding</keyword>
<evidence type="ECO:0000313" key="5">
    <source>
        <dbReference type="Proteomes" id="UP001175226"/>
    </source>
</evidence>
<dbReference type="Gene3D" id="1.10.443.10">
    <property type="entry name" value="Intergrase catalytic core"/>
    <property type="match status" value="1"/>
</dbReference>
<gene>
    <name evidence="4" type="ORF">EV421DRAFT_1702084</name>
</gene>
<dbReference type="SUPFAM" id="SSF56349">
    <property type="entry name" value="DNA breaking-rejoining enzymes"/>
    <property type="match status" value="1"/>
</dbReference>
<feature type="compositionally biased region" description="Low complexity" evidence="3">
    <location>
        <begin position="27"/>
        <end position="42"/>
    </location>
</feature>